<dbReference type="GO" id="GO:0005886">
    <property type="term" value="C:plasma membrane"/>
    <property type="evidence" value="ECO:0007669"/>
    <property type="project" value="UniProtKB-SubCell"/>
</dbReference>
<dbReference type="Gene3D" id="3.30.450.20">
    <property type="entry name" value="PAS domain"/>
    <property type="match status" value="1"/>
</dbReference>
<evidence type="ECO:0000256" key="6">
    <source>
        <dbReference type="SAM" id="Phobius"/>
    </source>
</evidence>
<keyword evidence="2" id="KW-1003">Cell membrane</keyword>
<comment type="subcellular location">
    <subcellularLocation>
        <location evidence="1">Cell membrane</location>
        <topology evidence="1">Multi-pass membrane protein</topology>
    </subcellularLocation>
</comment>
<keyword evidence="4 6" id="KW-1133">Transmembrane helix</keyword>
<evidence type="ECO:0000256" key="5">
    <source>
        <dbReference type="ARBA" id="ARBA00023136"/>
    </source>
</evidence>
<evidence type="ECO:0000259" key="7">
    <source>
        <dbReference type="Pfam" id="PF02743"/>
    </source>
</evidence>
<keyword evidence="5 6" id="KW-0472">Membrane</keyword>
<proteinExistence type="predicted"/>
<dbReference type="SUPFAM" id="SSF103190">
    <property type="entry name" value="Sensory domain-like"/>
    <property type="match status" value="1"/>
</dbReference>
<name>A0A4U8SBA1_9HELI</name>
<feature type="transmembrane region" description="Helical" evidence="6">
    <location>
        <begin position="9"/>
        <end position="31"/>
    </location>
</feature>
<dbReference type="CDD" id="cd12913">
    <property type="entry name" value="PDC1_MCP_like"/>
    <property type="match status" value="1"/>
</dbReference>
<keyword evidence="3 6" id="KW-0812">Transmembrane</keyword>
<evidence type="ECO:0000256" key="2">
    <source>
        <dbReference type="ARBA" id="ARBA00022475"/>
    </source>
</evidence>
<feature type="non-terminal residue" evidence="8">
    <location>
        <position position="392"/>
    </location>
</feature>
<sequence>MITSIKTKIACLVGTLMIISLLIIGLITFIVTRRNTLELTAHTQINNVKIADTIIANFMITHLKAAQEFGNIILEMPYEKLATQEAIMENVGPLLRSFRIGGNFTSAGVGRENGELVASDTESDQEKIDYYSYGKAYNYDVRTRDWYIKAKQQNGVYISPAYEDALTHLPCFTFAYPLYKDGKFIGVLSLDLMLDQLQESFDVLPVNVFALDTAQIPFAATDKELLLKENANFKVLYAESLKQGNYKNIVFDYVSNNTTKRKMATCSHTNMHGQTYSVCTLEDLSALQKPIWDMATLQSILVALMSIISVIILFVVLYFYLKPIETIKKSLLTFFAFLNHETKMAPKPLYITTRDELGEMARAINDNIEKTKLGLESDKALVAESLQVIDRA</sequence>
<evidence type="ECO:0000256" key="4">
    <source>
        <dbReference type="ARBA" id="ARBA00022989"/>
    </source>
</evidence>
<dbReference type="Proteomes" id="UP000029878">
    <property type="component" value="Unassembled WGS sequence"/>
</dbReference>
<evidence type="ECO:0000256" key="1">
    <source>
        <dbReference type="ARBA" id="ARBA00004651"/>
    </source>
</evidence>
<gene>
    <name evidence="8" type="ORF">LS81_005050</name>
</gene>
<dbReference type="RefSeq" id="WP_201798949.1">
    <property type="nucleotide sequence ID" value="NZ_JRPL02000009.1"/>
</dbReference>
<dbReference type="AlphaFoldDB" id="A0A4U8SBA1"/>
<dbReference type="InterPro" id="IPR029151">
    <property type="entry name" value="Sensor-like_sf"/>
</dbReference>
<dbReference type="Pfam" id="PF02743">
    <property type="entry name" value="dCache_1"/>
    <property type="match status" value="1"/>
</dbReference>
<evidence type="ECO:0000313" key="9">
    <source>
        <dbReference type="Proteomes" id="UP000029878"/>
    </source>
</evidence>
<accession>A0A4U8SBA1</accession>
<feature type="domain" description="Cache" evidence="7">
    <location>
        <begin position="79"/>
        <end position="200"/>
    </location>
</feature>
<protein>
    <submittedName>
        <fullName evidence="8">Methyl-accepting chemotaxis protein</fullName>
    </submittedName>
</protein>
<reference evidence="8 9" key="1">
    <citation type="journal article" date="2014" name="Genome Announc.">
        <title>Draft genome sequences of eight enterohepatic helicobacter species isolated from both laboratory and wild rodents.</title>
        <authorList>
            <person name="Sheh A."/>
            <person name="Shen Z."/>
            <person name="Fox J.G."/>
        </authorList>
    </citation>
    <scope>NUCLEOTIDE SEQUENCE [LARGE SCALE GENOMIC DNA]</scope>
    <source>
        <strain evidence="8 9">ATCC 700114</strain>
    </source>
</reference>
<dbReference type="EMBL" id="JRPL02000009">
    <property type="protein sequence ID" value="TLD83305.1"/>
    <property type="molecule type" value="Genomic_DNA"/>
</dbReference>
<feature type="transmembrane region" description="Helical" evidence="6">
    <location>
        <begin position="300"/>
        <end position="321"/>
    </location>
</feature>
<organism evidence="8 9">
    <name type="scientific">Helicobacter trogontum</name>
    <dbReference type="NCBI Taxonomy" id="50960"/>
    <lineage>
        <taxon>Bacteria</taxon>
        <taxon>Pseudomonadati</taxon>
        <taxon>Campylobacterota</taxon>
        <taxon>Epsilonproteobacteria</taxon>
        <taxon>Campylobacterales</taxon>
        <taxon>Helicobacteraceae</taxon>
        <taxon>Helicobacter</taxon>
    </lineage>
</organism>
<evidence type="ECO:0000313" key="8">
    <source>
        <dbReference type="EMBL" id="TLD83305.1"/>
    </source>
</evidence>
<dbReference type="InterPro" id="IPR033479">
    <property type="entry name" value="dCache_1"/>
</dbReference>
<comment type="caution">
    <text evidence="8">The sequence shown here is derived from an EMBL/GenBank/DDBJ whole genome shotgun (WGS) entry which is preliminary data.</text>
</comment>
<evidence type="ECO:0000256" key="3">
    <source>
        <dbReference type="ARBA" id="ARBA00022692"/>
    </source>
</evidence>